<gene>
    <name evidence="2" type="ORF">PCOR1329_LOCUS32638</name>
</gene>
<dbReference type="Proteomes" id="UP001189429">
    <property type="component" value="Unassembled WGS sequence"/>
</dbReference>
<name>A0ABN9SU35_9DINO</name>
<feature type="compositionally biased region" description="Pro residues" evidence="1">
    <location>
        <begin position="293"/>
        <end position="316"/>
    </location>
</feature>
<proteinExistence type="predicted"/>
<evidence type="ECO:0000313" key="3">
    <source>
        <dbReference type="Proteomes" id="UP001189429"/>
    </source>
</evidence>
<feature type="compositionally biased region" description="Basic and acidic residues" evidence="1">
    <location>
        <begin position="103"/>
        <end position="117"/>
    </location>
</feature>
<evidence type="ECO:0000256" key="1">
    <source>
        <dbReference type="SAM" id="MobiDB-lite"/>
    </source>
</evidence>
<feature type="region of interest" description="Disordered" evidence="1">
    <location>
        <begin position="149"/>
        <end position="212"/>
    </location>
</feature>
<evidence type="ECO:0000313" key="2">
    <source>
        <dbReference type="EMBL" id="CAK0836010.1"/>
    </source>
</evidence>
<keyword evidence="3" id="KW-1185">Reference proteome</keyword>
<comment type="caution">
    <text evidence="2">The sequence shown here is derived from an EMBL/GenBank/DDBJ whole genome shotgun (WGS) entry which is preliminary data.</text>
</comment>
<accession>A0ABN9SU35</accession>
<feature type="compositionally biased region" description="Low complexity" evidence="1">
    <location>
        <begin position="45"/>
        <end position="57"/>
    </location>
</feature>
<feature type="region of interest" description="Disordered" evidence="1">
    <location>
        <begin position="245"/>
        <end position="265"/>
    </location>
</feature>
<organism evidence="2 3">
    <name type="scientific">Prorocentrum cordatum</name>
    <dbReference type="NCBI Taxonomy" id="2364126"/>
    <lineage>
        <taxon>Eukaryota</taxon>
        <taxon>Sar</taxon>
        <taxon>Alveolata</taxon>
        <taxon>Dinophyceae</taxon>
        <taxon>Prorocentrales</taxon>
        <taxon>Prorocentraceae</taxon>
        <taxon>Prorocentrum</taxon>
    </lineage>
</organism>
<sequence>MNLPPCRNRGAQALKEGGGIAPRRLRASPTCPSLSRSGRGRRPSRGSPPALAAPTPSAAPWCAQRCTVQPSHRALHAQRVGVFRRAARSLASLELAEPSLPHPGERHRGNSRDRLQPGRDLGALVCVSSVCPSQLRWRRQYWLPFSGPGCGSATRGRTRGRTRATSVASSGCWPRRRRKRLTPTRSSESRPTETPSRSISREPRATSRRGVGLMPDVHHLLESLGIGSTGSTGSVTRWRWRAWSPPRSRFATPPAPRASRRVGSRGWCPPRAAWSTRSGPPQLLELLQRPPSWRHPPPRWPSQVPGPSPAAAPPALPPVADAAAPLALGAAGPVGLVAAVAPAPLAASHGVLAAAPVAAPAAAPAPGAPLAAPLVAAPAPVPYLVLVSVETTAYGFRGSLITANGSEVIKGDIGTHTDPRHGALLARRLRSDFVQFRGLEAAGDACLLAVISLNRVRWRRLWRDVEASVTEIPFPDWGIDGALHHVVALPLDR</sequence>
<feature type="region of interest" description="Disordered" evidence="1">
    <location>
        <begin position="96"/>
        <end position="117"/>
    </location>
</feature>
<reference evidence="2" key="1">
    <citation type="submission" date="2023-10" db="EMBL/GenBank/DDBJ databases">
        <authorList>
            <person name="Chen Y."/>
            <person name="Shah S."/>
            <person name="Dougan E. K."/>
            <person name="Thang M."/>
            <person name="Chan C."/>
        </authorList>
    </citation>
    <scope>NUCLEOTIDE SEQUENCE [LARGE SCALE GENOMIC DNA]</scope>
</reference>
<protein>
    <submittedName>
        <fullName evidence="2">Uncharacterized protein</fullName>
    </submittedName>
</protein>
<feature type="region of interest" description="Disordered" evidence="1">
    <location>
        <begin position="1"/>
        <end position="57"/>
    </location>
</feature>
<feature type="region of interest" description="Disordered" evidence="1">
    <location>
        <begin position="288"/>
        <end position="316"/>
    </location>
</feature>
<dbReference type="EMBL" id="CAUYUJ010013335">
    <property type="protein sequence ID" value="CAK0836010.1"/>
    <property type="molecule type" value="Genomic_DNA"/>
</dbReference>